<dbReference type="Pfam" id="PF08240">
    <property type="entry name" value="ADH_N"/>
    <property type="match status" value="1"/>
</dbReference>
<dbReference type="GO" id="GO:0046872">
    <property type="term" value="F:metal ion binding"/>
    <property type="evidence" value="ECO:0007669"/>
    <property type="project" value="UniProtKB-KW"/>
</dbReference>
<comment type="caution">
    <text evidence="8">The sequence shown here is derived from an EMBL/GenBank/DDBJ whole genome shotgun (WGS) entry which is preliminary data.</text>
</comment>
<dbReference type="SUPFAM" id="SSF51735">
    <property type="entry name" value="NAD(P)-binding Rossmann-fold domains"/>
    <property type="match status" value="1"/>
</dbReference>
<dbReference type="InterPro" id="IPR013154">
    <property type="entry name" value="ADH-like_N"/>
</dbReference>
<sequence length="369" mass="38510">MSSTNLPSSMKAQVIESPNAPYKLVSLPLPQPQDPHDILLRVKAASYCHTDAVVASGALPGLPPTWPHINCHEFTGEVVIANSAAAALGFTPGARLAVAGHGFHCCGVCEECVAGPEIELGDLRGDVPGVSAYCPTSGTCGLTHPGGFAEYVVVDARQVNRIPDGLTDVEVAPLMCAGMTVFTALRKASVRPGMVVGVVGAGGGLGHLAMQFIEKIGAKPLGVESADEPLKLAREVAPEATIVDARTTEANEVCAKGESKKGVDVVLVLPESQKAFDYSMAMLRTRGTCVLVSFPIAGFHISAGDMIIRHLNILSVLGGTLSATEEMLQFAAKHGVKAKIETYPLEKLNELVAKYGQGAGGKYVVDMTV</sequence>
<accession>A0AAW0DLY9</accession>
<dbReference type="InterPro" id="IPR036291">
    <property type="entry name" value="NAD(P)-bd_dom_sf"/>
</dbReference>
<evidence type="ECO:0000256" key="6">
    <source>
        <dbReference type="ARBA" id="ARBA00023027"/>
    </source>
</evidence>
<organism evidence="8 9">
    <name type="scientific">Favolaschia claudopus</name>
    <dbReference type="NCBI Taxonomy" id="2862362"/>
    <lineage>
        <taxon>Eukaryota</taxon>
        <taxon>Fungi</taxon>
        <taxon>Dikarya</taxon>
        <taxon>Basidiomycota</taxon>
        <taxon>Agaricomycotina</taxon>
        <taxon>Agaricomycetes</taxon>
        <taxon>Agaricomycetidae</taxon>
        <taxon>Agaricales</taxon>
        <taxon>Marasmiineae</taxon>
        <taxon>Mycenaceae</taxon>
        <taxon>Favolaschia</taxon>
    </lineage>
</organism>
<dbReference type="Gene3D" id="3.40.50.720">
    <property type="entry name" value="NAD(P)-binding Rossmann-like Domain"/>
    <property type="match status" value="1"/>
</dbReference>
<proteinExistence type="inferred from homology"/>
<comment type="similarity">
    <text evidence="2">Belongs to the zinc-containing alcohol dehydrogenase family.</text>
</comment>
<dbReference type="PANTHER" id="PTHR42940:SF8">
    <property type="entry name" value="VACUOLAR PROTEIN SORTING-ASSOCIATED PROTEIN 11"/>
    <property type="match status" value="1"/>
</dbReference>
<dbReference type="SUPFAM" id="SSF50129">
    <property type="entry name" value="GroES-like"/>
    <property type="match status" value="1"/>
</dbReference>
<keyword evidence="9" id="KW-1185">Reference proteome</keyword>
<evidence type="ECO:0000313" key="8">
    <source>
        <dbReference type="EMBL" id="KAK7053751.1"/>
    </source>
</evidence>
<keyword evidence="3" id="KW-0479">Metal-binding</keyword>
<dbReference type="FunFam" id="3.40.50.720:FF:000039">
    <property type="entry name" value="Alcohol dehydrogenase AdhP"/>
    <property type="match status" value="1"/>
</dbReference>
<name>A0AAW0DLY9_9AGAR</name>
<dbReference type="GO" id="GO:0004022">
    <property type="term" value="F:alcohol dehydrogenase (NAD+) activity"/>
    <property type="evidence" value="ECO:0007669"/>
    <property type="project" value="TreeGrafter"/>
</dbReference>
<comment type="cofactor">
    <cofactor evidence="1">
        <name>Zn(2+)</name>
        <dbReference type="ChEBI" id="CHEBI:29105"/>
    </cofactor>
</comment>
<dbReference type="SMART" id="SM00829">
    <property type="entry name" value="PKS_ER"/>
    <property type="match status" value="1"/>
</dbReference>
<dbReference type="InterPro" id="IPR020843">
    <property type="entry name" value="ER"/>
</dbReference>
<dbReference type="EMBL" id="JAWWNJ010000006">
    <property type="protein sequence ID" value="KAK7053751.1"/>
    <property type="molecule type" value="Genomic_DNA"/>
</dbReference>
<gene>
    <name evidence="8" type="ORF">R3P38DRAFT_2851928</name>
</gene>
<feature type="domain" description="Enoyl reductase (ER)" evidence="7">
    <location>
        <begin position="13"/>
        <end position="365"/>
    </location>
</feature>
<evidence type="ECO:0000256" key="5">
    <source>
        <dbReference type="ARBA" id="ARBA00023002"/>
    </source>
</evidence>
<evidence type="ECO:0000256" key="4">
    <source>
        <dbReference type="ARBA" id="ARBA00022833"/>
    </source>
</evidence>
<evidence type="ECO:0000259" key="7">
    <source>
        <dbReference type="SMART" id="SM00829"/>
    </source>
</evidence>
<evidence type="ECO:0000313" key="9">
    <source>
        <dbReference type="Proteomes" id="UP001362999"/>
    </source>
</evidence>
<dbReference type="InterPro" id="IPR011032">
    <property type="entry name" value="GroES-like_sf"/>
</dbReference>
<reference evidence="8 9" key="1">
    <citation type="journal article" date="2024" name="J Genomics">
        <title>Draft genome sequencing and assembly of Favolaschia claudopus CIRM-BRFM 2984 isolated from oak limbs.</title>
        <authorList>
            <person name="Navarro D."/>
            <person name="Drula E."/>
            <person name="Chaduli D."/>
            <person name="Cazenave R."/>
            <person name="Ahrendt S."/>
            <person name="Wang J."/>
            <person name="Lipzen A."/>
            <person name="Daum C."/>
            <person name="Barry K."/>
            <person name="Grigoriev I.V."/>
            <person name="Favel A."/>
            <person name="Rosso M.N."/>
            <person name="Martin F."/>
        </authorList>
    </citation>
    <scope>NUCLEOTIDE SEQUENCE [LARGE SCALE GENOMIC DNA]</scope>
    <source>
        <strain evidence="8 9">CIRM-BRFM 2984</strain>
    </source>
</reference>
<dbReference type="AlphaFoldDB" id="A0AAW0DLY9"/>
<dbReference type="PANTHER" id="PTHR42940">
    <property type="entry name" value="ALCOHOL DEHYDROGENASE 1-RELATED"/>
    <property type="match status" value="1"/>
</dbReference>
<keyword evidence="6" id="KW-0520">NAD</keyword>
<dbReference type="GO" id="GO:0005737">
    <property type="term" value="C:cytoplasm"/>
    <property type="evidence" value="ECO:0007669"/>
    <property type="project" value="TreeGrafter"/>
</dbReference>
<keyword evidence="5" id="KW-0560">Oxidoreductase</keyword>
<evidence type="ECO:0000256" key="1">
    <source>
        <dbReference type="ARBA" id="ARBA00001947"/>
    </source>
</evidence>
<dbReference type="Gene3D" id="3.90.180.10">
    <property type="entry name" value="Medium-chain alcohol dehydrogenases, catalytic domain"/>
    <property type="match status" value="1"/>
</dbReference>
<protein>
    <submittedName>
        <fullName evidence="8">Alcohol dehydrogenase protein</fullName>
    </submittedName>
</protein>
<evidence type="ECO:0000256" key="3">
    <source>
        <dbReference type="ARBA" id="ARBA00022723"/>
    </source>
</evidence>
<evidence type="ECO:0000256" key="2">
    <source>
        <dbReference type="ARBA" id="ARBA00008072"/>
    </source>
</evidence>
<dbReference type="Proteomes" id="UP001362999">
    <property type="component" value="Unassembled WGS sequence"/>
</dbReference>
<keyword evidence="4" id="KW-0862">Zinc</keyword>
<dbReference type="InterPro" id="IPR013149">
    <property type="entry name" value="ADH-like_C"/>
</dbReference>
<dbReference type="Pfam" id="PF00107">
    <property type="entry name" value="ADH_zinc_N"/>
    <property type="match status" value="1"/>
</dbReference>